<dbReference type="EMBL" id="CM040458">
    <property type="protein sequence ID" value="MCI4378409.1"/>
    <property type="molecule type" value="Genomic_DNA"/>
</dbReference>
<reference evidence="1 2" key="1">
    <citation type="journal article" date="2022" name="bioRxiv">
        <title>An ancient truncated duplication of the anti-Mullerian hormone receptor type 2 gene is a potential conserved master sex determinant in the Pangasiidae catfish family.</title>
        <authorList>
            <person name="Wen M."/>
            <person name="Pan Q."/>
            <person name="Jouanno E."/>
            <person name="Montfort J."/>
            <person name="Zahm M."/>
            <person name="Cabau C."/>
            <person name="Klopp C."/>
            <person name="Iampietro C."/>
            <person name="Roques C."/>
            <person name="Bouchez O."/>
            <person name="Castinel A."/>
            <person name="Donnadieu C."/>
            <person name="Parrinello H."/>
            <person name="Poncet C."/>
            <person name="Belmonte E."/>
            <person name="Gautier V."/>
            <person name="Avarre J.-C."/>
            <person name="Dugue R."/>
            <person name="Gustiano R."/>
            <person name="Ha T.T.T."/>
            <person name="Campet M."/>
            <person name="Sriphairoj K."/>
            <person name="Ribolli J."/>
            <person name="de Almeida F.L."/>
            <person name="Desvignes T."/>
            <person name="Postlethwait J.H."/>
            <person name="Bucao C.F."/>
            <person name="Robinson-Rechavi M."/>
            <person name="Bobe J."/>
            <person name="Herpin A."/>
            <person name="Guiguen Y."/>
        </authorList>
    </citation>
    <scope>NUCLEOTIDE SEQUENCE [LARGE SCALE GENOMIC DNA]</scope>
    <source>
        <strain evidence="1">YG-Dec2019</strain>
    </source>
</reference>
<organism evidence="1 2">
    <name type="scientific">Pangasianodon gigas</name>
    <name type="common">Mekong giant catfish</name>
    <name type="synonym">Pangasius gigas</name>
    <dbReference type="NCBI Taxonomy" id="30993"/>
    <lineage>
        <taxon>Eukaryota</taxon>
        <taxon>Metazoa</taxon>
        <taxon>Chordata</taxon>
        <taxon>Craniata</taxon>
        <taxon>Vertebrata</taxon>
        <taxon>Euteleostomi</taxon>
        <taxon>Actinopterygii</taxon>
        <taxon>Neopterygii</taxon>
        <taxon>Teleostei</taxon>
        <taxon>Ostariophysi</taxon>
        <taxon>Siluriformes</taxon>
        <taxon>Pangasiidae</taxon>
        <taxon>Pangasianodon</taxon>
    </lineage>
</organism>
<keyword evidence="2" id="KW-1185">Reference proteome</keyword>
<name>A0ACC5WHY6_PANGG</name>
<dbReference type="Proteomes" id="UP000829447">
    <property type="component" value="Linkage Group LG5"/>
</dbReference>
<accession>A0ACC5WHY6</accession>
<sequence>MHRVTSSGILFSAPVCCFPNREKGAAGIRHRSYTPLGGAGARSLFLRKKIALSPFYFLFLPQRSLGGTMGRVIRAQRKGAGSVFKAHIKHRKGAAKLRHIDFAERHGYIKGIVKDIIHDPGRGAPLAKVVFRDPYRFKKRTELFIAAEGIHTGQFIFCGKKAQLNIGNVLPVGGMPEGTIICCLEEKPGDRGKLARASGNYATVISHNPETKKSRVKLPSGAKKVISSTNRAVVGVVAGGGRIDKPILKAGRAYHKYKVKRNCWPRVRGVAMNPVEHPFGGGNHQHIGKPSTIRRDAPAGRKVGLIAARRTGRLRGTKTVQEKEN</sequence>
<proteinExistence type="predicted"/>
<evidence type="ECO:0000313" key="1">
    <source>
        <dbReference type="EMBL" id="MCI4378409.1"/>
    </source>
</evidence>
<comment type="caution">
    <text evidence="1">The sequence shown here is derived from an EMBL/GenBank/DDBJ whole genome shotgun (WGS) entry which is preliminary data.</text>
</comment>
<evidence type="ECO:0000313" key="2">
    <source>
        <dbReference type="Proteomes" id="UP000829447"/>
    </source>
</evidence>
<gene>
    <name evidence="1" type="ORF">PGIGA_G00215510</name>
</gene>
<protein>
    <submittedName>
        <fullName evidence="1">Uncharacterized protein</fullName>
    </submittedName>
</protein>